<dbReference type="GO" id="GO:0003700">
    <property type="term" value="F:DNA-binding transcription factor activity"/>
    <property type="evidence" value="ECO:0007669"/>
    <property type="project" value="InterPro"/>
</dbReference>
<dbReference type="PANTHER" id="PTHR43537">
    <property type="entry name" value="TRANSCRIPTIONAL REGULATOR, GNTR FAMILY"/>
    <property type="match status" value="1"/>
</dbReference>
<keyword evidence="6" id="KW-1185">Reference proteome</keyword>
<dbReference type="CDD" id="cd07377">
    <property type="entry name" value="WHTH_GntR"/>
    <property type="match status" value="1"/>
</dbReference>
<gene>
    <name evidence="5" type="ORF">FB381_1864</name>
</gene>
<dbReference type="PANTHER" id="PTHR43537:SF47">
    <property type="entry name" value="REGULATORY PROTEIN GNTR HTH"/>
    <property type="match status" value="1"/>
</dbReference>
<keyword evidence="2" id="KW-0238">DNA-binding</keyword>
<dbReference type="RefSeq" id="WP_141780018.1">
    <property type="nucleotide sequence ID" value="NZ_VFOV01000001.1"/>
</dbReference>
<name>A0A543A5V6_9ACTN</name>
<comment type="caution">
    <text evidence="5">The sequence shown here is derived from an EMBL/GenBank/DDBJ whole genome shotgun (WGS) entry which is preliminary data.</text>
</comment>
<dbReference type="InterPro" id="IPR000524">
    <property type="entry name" value="Tscrpt_reg_HTH_GntR"/>
</dbReference>
<dbReference type="Proteomes" id="UP000320209">
    <property type="component" value="Unassembled WGS sequence"/>
</dbReference>
<evidence type="ECO:0000313" key="5">
    <source>
        <dbReference type="EMBL" id="TQL67975.1"/>
    </source>
</evidence>
<dbReference type="Gene3D" id="1.10.10.10">
    <property type="entry name" value="Winged helix-like DNA-binding domain superfamily/Winged helix DNA-binding domain"/>
    <property type="match status" value="1"/>
</dbReference>
<dbReference type="InterPro" id="IPR008920">
    <property type="entry name" value="TF_FadR/GntR_C"/>
</dbReference>
<protein>
    <submittedName>
        <fullName evidence="5">GntR family transcriptional regulator</fullName>
    </submittedName>
</protein>
<dbReference type="PRINTS" id="PR00035">
    <property type="entry name" value="HTHGNTR"/>
</dbReference>
<dbReference type="SMART" id="SM00895">
    <property type="entry name" value="FCD"/>
    <property type="match status" value="1"/>
</dbReference>
<evidence type="ECO:0000256" key="2">
    <source>
        <dbReference type="ARBA" id="ARBA00023125"/>
    </source>
</evidence>
<keyword evidence="1" id="KW-0805">Transcription regulation</keyword>
<evidence type="ECO:0000256" key="3">
    <source>
        <dbReference type="ARBA" id="ARBA00023163"/>
    </source>
</evidence>
<dbReference type="SUPFAM" id="SSF46785">
    <property type="entry name" value="Winged helix' DNA-binding domain"/>
    <property type="match status" value="1"/>
</dbReference>
<proteinExistence type="predicted"/>
<dbReference type="PROSITE" id="PS50949">
    <property type="entry name" value="HTH_GNTR"/>
    <property type="match status" value="1"/>
</dbReference>
<dbReference type="Gene3D" id="1.20.120.530">
    <property type="entry name" value="GntR ligand-binding domain-like"/>
    <property type="match status" value="1"/>
</dbReference>
<dbReference type="GO" id="GO:0003677">
    <property type="term" value="F:DNA binding"/>
    <property type="evidence" value="ECO:0007669"/>
    <property type="project" value="UniProtKB-KW"/>
</dbReference>
<evidence type="ECO:0000256" key="1">
    <source>
        <dbReference type="ARBA" id="ARBA00023015"/>
    </source>
</evidence>
<dbReference type="Pfam" id="PF07729">
    <property type="entry name" value="FCD"/>
    <property type="match status" value="1"/>
</dbReference>
<organism evidence="5 6">
    <name type="scientific">Nocardioides albertanoniae</name>
    <dbReference type="NCBI Taxonomy" id="1175486"/>
    <lineage>
        <taxon>Bacteria</taxon>
        <taxon>Bacillati</taxon>
        <taxon>Actinomycetota</taxon>
        <taxon>Actinomycetes</taxon>
        <taxon>Propionibacteriales</taxon>
        <taxon>Nocardioidaceae</taxon>
        <taxon>Nocardioides</taxon>
    </lineage>
</organism>
<dbReference type="InterPro" id="IPR036388">
    <property type="entry name" value="WH-like_DNA-bd_sf"/>
</dbReference>
<accession>A0A543A5V6</accession>
<dbReference type="Pfam" id="PF00392">
    <property type="entry name" value="GntR"/>
    <property type="match status" value="1"/>
</dbReference>
<dbReference type="EMBL" id="VFOV01000001">
    <property type="protein sequence ID" value="TQL67975.1"/>
    <property type="molecule type" value="Genomic_DNA"/>
</dbReference>
<feature type="domain" description="HTH gntR-type" evidence="4">
    <location>
        <begin position="9"/>
        <end position="77"/>
    </location>
</feature>
<dbReference type="SMART" id="SM00345">
    <property type="entry name" value="HTH_GNTR"/>
    <property type="match status" value="1"/>
</dbReference>
<keyword evidence="3" id="KW-0804">Transcription</keyword>
<dbReference type="InterPro" id="IPR036390">
    <property type="entry name" value="WH_DNA-bd_sf"/>
</dbReference>
<dbReference type="SUPFAM" id="SSF48008">
    <property type="entry name" value="GntR ligand-binding domain-like"/>
    <property type="match status" value="1"/>
</dbReference>
<sequence length="219" mass="23356">MPLQSVAPASLVEQAIAGLRGMLESGEWPVGHKIPPEPTLAEQLGVSRNTVREAVRALAHAGVLVVRRGDGTYVAAPSEVAALVERQLGLVEQRHVFEVRMAFEVRAAGLAAARRTPADLDRLTASLRRRAEAVAAADEAGFVDADAEFHSSVVAAAGNPLMSQLYDGFQTELRSALSFPDAGHDHLTEDHHALFDAIRAQDVERAVATAELLLHHAAS</sequence>
<reference evidence="5 6" key="1">
    <citation type="submission" date="2019-06" db="EMBL/GenBank/DDBJ databases">
        <title>Sequencing the genomes of 1000 actinobacteria strains.</title>
        <authorList>
            <person name="Klenk H.-P."/>
        </authorList>
    </citation>
    <scope>NUCLEOTIDE SEQUENCE [LARGE SCALE GENOMIC DNA]</scope>
    <source>
        <strain evidence="5 6">DSM 25218</strain>
    </source>
</reference>
<evidence type="ECO:0000313" key="6">
    <source>
        <dbReference type="Proteomes" id="UP000320209"/>
    </source>
</evidence>
<evidence type="ECO:0000259" key="4">
    <source>
        <dbReference type="PROSITE" id="PS50949"/>
    </source>
</evidence>
<dbReference type="AlphaFoldDB" id="A0A543A5V6"/>
<dbReference type="InterPro" id="IPR011711">
    <property type="entry name" value="GntR_C"/>
</dbReference>
<dbReference type="OrthoDB" id="3575876at2"/>